<dbReference type="EMBL" id="CAJOBZ010000002">
    <property type="protein sequence ID" value="CAF4764284.1"/>
    <property type="molecule type" value="Genomic_DNA"/>
</dbReference>
<organism evidence="1 2">
    <name type="scientific">Pieris macdunnoughi</name>
    <dbReference type="NCBI Taxonomy" id="345717"/>
    <lineage>
        <taxon>Eukaryota</taxon>
        <taxon>Metazoa</taxon>
        <taxon>Ecdysozoa</taxon>
        <taxon>Arthropoda</taxon>
        <taxon>Hexapoda</taxon>
        <taxon>Insecta</taxon>
        <taxon>Pterygota</taxon>
        <taxon>Neoptera</taxon>
        <taxon>Endopterygota</taxon>
        <taxon>Lepidoptera</taxon>
        <taxon>Glossata</taxon>
        <taxon>Ditrysia</taxon>
        <taxon>Papilionoidea</taxon>
        <taxon>Pieridae</taxon>
        <taxon>Pierinae</taxon>
        <taxon>Pieris</taxon>
    </lineage>
</organism>
<reference evidence="1" key="1">
    <citation type="submission" date="2021-02" db="EMBL/GenBank/DDBJ databases">
        <authorList>
            <person name="Steward A R."/>
        </authorList>
    </citation>
    <scope>NUCLEOTIDE SEQUENCE</scope>
</reference>
<gene>
    <name evidence="1" type="ORF">PMACD_LOCUS1476</name>
</gene>
<name>A0A821M710_9NEOP</name>
<protein>
    <submittedName>
        <fullName evidence="1">Uncharacterized protein</fullName>
    </submittedName>
</protein>
<comment type="caution">
    <text evidence="1">The sequence shown here is derived from an EMBL/GenBank/DDBJ whole genome shotgun (WGS) entry which is preliminary data.</text>
</comment>
<dbReference type="Proteomes" id="UP000663880">
    <property type="component" value="Unassembled WGS sequence"/>
</dbReference>
<sequence>MRYWFSYLPLYFGANFATSGSTFLPEVRRGLMPFQAEMVYILVGSSDPMGGANQRMAPLAPPIFIKSCDVIDDV</sequence>
<accession>A0A821M710</accession>
<evidence type="ECO:0000313" key="2">
    <source>
        <dbReference type="Proteomes" id="UP000663880"/>
    </source>
</evidence>
<evidence type="ECO:0000313" key="1">
    <source>
        <dbReference type="EMBL" id="CAF4764284.1"/>
    </source>
</evidence>
<proteinExistence type="predicted"/>
<dbReference type="AlphaFoldDB" id="A0A821M710"/>
<keyword evidence="2" id="KW-1185">Reference proteome</keyword>